<keyword evidence="3 13" id="KW-0813">Transport</keyword>
<comment type="similarity">
    <text evidence="2 13">Belongs to the amiloride-sensitive sodium channel (TC 1.A.6) family.</text>
</comment>
<feature type="transmembrane region" description="Helical" evidence="14">
    <location>
        <begin position="27"/>
        <end position="50"/>
    </location>
</feature>
<evidence type="ECO:0000256" key="5">
    <source>
        <dbReference type="ARBA" id="ARBA00022692"/>
    </source>
</evidence>
<reference evidence="15 16" key="1">
    <citation type="submission" date="2014-10" db="EMBL/GenBank/DDBJ databases">
        <title>Draft genome of the hookworm Ancylostoma caninum.</title>
        <authorList>
            <person name="Mitreva M."/>
        </authorList>
    </citation>
    <scope>NUCLEOTIDE SEQUENCE [LARGE SCALE GENOMIC DNA]</scope>
    <source>
        <strain evidence="15 16">Baltimore</strain>
    </source>
</reference>
<dbReference type="STRING" id="29170.A0A368EZ36"/>
<evidence type="ECO:0000256" key="8">
    <source>
        <dbReference type="ARBA" id="ARBA00023065"/>
    </source>
</evidence>
<evidence type="ECO:0000256" key="14">
    <source>
        <dbReference type="SAM" id="Phobius"/>
    </source>
</evidence>
<evidence type="ECO:0000256" key="13">
    <source>
        <dbReference type="RuleBase" id="RU000679"/>
    </source>
</evidence>
<dbReference type="AlphaFoldDB" id="A0A368EZ36"/>
<comment type="caution">
    <text evidence="15">The sequence shown here is derived from an EMBL/GenBank/DDBJ whole genome shotgun (WGS) entry which is preliminary data.</text>
</comment>
<evidence type="ECO:0000256" key="11">
    <source>
        <dbReference type="ARBA" id="ARBA00023201"/>
    </source>
</evidence>
<evidence type="ECO:0000313" key="15">
    <source>
        <dbReference type="EMBL" id="RCN25092.1"/>
    </source>
</evidence>
<dbReference type="InterPro" id="IPR001873">
    <property type="entry name" value="ENaC"/>
</dbReference>
<evidence type="ECO:0000256" key="1">
    <source>
        <dbReference type="ARBA" id="ARBA00004141"/>
    </source>
</evidence>
<dbReference type="GO" id="GO:0016020">
    <property type="term" value="C:membrane"/>
    <property type="evidence" value="ECO:0007669"/>
    <property type="project" value="UniProtKB-SubCell"/>
</dbReference>
<evidence type="ECO:0000256" key="6">
    <source>
        <dbReference type="ARBA" id="ARBA00022989"/>
    </source>
</evidence>
<evidence type="ECO:0000256" key="12">
    <source>
        <dbReference type="ARBA" id="ARBA00023303"/>
    </source>
</evidence>
<dbReference type="Pfam" id="PF00858">
    <property type="entry name" value="ASC"/>
    <property type="match status" value="1"/>
</dbReference>
<keyword evidence="10" id="KW-0325">Glycoprotein</keyword>
<evidence type="ECO:0000256" key="10">
    <source>
        <dbReference type="ARBA" id="ARBA00023180"/>
    </source>
</evidence>
<dbReference type="EMBL" id="JOJR01014284">
    <property type="protein sequence ID" value="RCN25092.1"/>
    <property type="molecule type" value="Genomic_DNA"/>
</dbReference>
<dbReference type="Gene3D" id="1.10.287.770">
    <property type="entry name" value="YojJ-like"/>
    <property type="match status" value="1"/>
</dbReference>
<keyword evidence="16" id="KW-1185">Reference proteome</keyword>
<keyword evidence="7" id="KW-0915">Sodium</keyword>
<dbReference type="GO" id="GO:0005272">
    <property type="term" value="F:sodium channel activity"/>
    <property type="evidence" value="ECO:0007669"/>
    <property type="project" value="UniProtKB-KW"/>
</dbReference>
<keyword evidence="11 13" id="KW-0739">Sodium transport</keyword>
<evidence type="ECO:0000256" key="7">
    <source>
        <dbReference type="ARBA" id="ARBA00023053"/>
    </source>
</evidence>
<dbReference type="Proteomes" id="UP000252519">
    <property type="component" value="Unassembled WGS sequence"/>
</dbReference>
<keyword evidence="12 13" id="KW-0407">Ion channel</keyword>
<keyword evidence="8 13" id="KW-0406">Ion transport</keyword>
<keyword evidence="4 13" id="KW-0894">Sodium channel</keyword>
<comment type="subcellular location">
    <subcellularLocation>
        <location evidence="1">Membrane</location>
        <topology evidence="1">Multi-pass membrane protein</topology>
    </subcellularLocation>
</comment>
<organism evidence="15 16">
    <name type="scientific">Ancylostoma caninum</name>
    <name type="common">Dog hookworm</name>
    <dbReference type="NCBI Taxonomy" id="29170"/>
    <lineage>
        <taxon>Eukaryota</taxon>
        <taxon>Metazoa</taxon>
        <taxon>Ecdysozoa</taxon>
        <taxon>Nematoda</taxon>
        <taxon>Chromadorea</taxon>
        <taxon>Rhabditida</taxon>
        <taxon>Rhabditina</taxon>
        <taxon>Rhabditomorpha</taxon>
        <taxon>Strongyloidea</taxon>
        <taxon>Ancylostomatidae</taxon>
        <taxon>Ancylostomatinae</taxon>
        <taxon>Ancylostoma</taxon>
    </lineage>
</organism>
<evidence type="ECO:0000313" key="16">
    <source>
        <dbReference type="Proteomes" id="UP000252519"/>
    </source>
</evidence>
<feature type="non-terminal residue" evidence="15">
    <location>
        <position position="68"/>
    </location>
</feature>
<keyword evidence="5 13" id="KW-0812">Transmembrane</keyword>
<evidence type="ECO:0000256" key="2">
    <source>
        <dbReference type="ARBA" id="ARBA00007193"/>
    </source>
</evidence>
<proteinExistence type="inferred from homology"/>
<evidence type="ECO:0000256" key="9">
    <source>
        <dbReference type="ARBA" id="ARBA00023136"/>
    </source>
</evidence>
<keyword evidence="9 14" id="KW-0472">Membrane</keyword>
<protein>
    <submittedName>
        <fullName evidence="15">Uncharacterized protein</fullName>
    </submittedName>
</protein>
<sequence>MKKITHIETHEGNLTFEGKSCSNLGDIGGALGLFLGASMLTIIELVYLCYQYRICGKLFKKTDNRVRE</sequence>
<accession>A0A368EZ36</accession>
<evidence type="ECO:0000256" key="4">
    <source>
        <dbReference type="ARBA" id="ARBA00022461"/>
    </source>
</evidence>
<evidence type="ECO:0000256" key="3">
    <source>
        <dbReference type="ARBA" id="ARBA00022448"/>
    </source>
</evidence>
<dbReference type="OrthoDB" id="5874059at2759"/>
<keyword evidence="6 14" id="KW-1133">Transmembrane helix</keyword>
<gene>
    <name evidence="15" type="ORF">ANCCAN_29198</name>
</gene>
<name>A0A368EZ36_ANCCA</name>